<dbReference type="InterPro" id="IPR003787">
    <property type="entry name" value="Sulphur_relay_DsrE/F-like"/>
</dbReference>
<name>A0A931H107_9BURK</name>
<feature type="chain" id="PRO_5037083002" evidence="1">
    <location>
        <begin position="24"/>
        <end position="142"/>
    </location>
</feature>
<dbReference type="PANTHER" id="PTHR37691">
    <property type="entry name" value="BLR3518 PROTEIN"/>
    <property type="match status" value="1"/>
</dbReference>
<comment type="caution">
    <text evidence="2">The sequence shown here is derived from an EMBL/GenBank/DDBJ whole genome shotgun (WGS) entry which is preliminary data.</text>
</comment>
<organism evidence="2 3">
    <name type="scientific">Caenimonas aquaedulcis</name>
    <dbReference type="NCBI Taxonomy" id="2793270"/>
    <lineage>
        <taxon>Bacteria</taxon>
        <taxon>Pseudomonadati</taxon>
        <taxon>Pseudomonadota</taxon>
        <taxon>Betaproteobacteria</taxon>
        <taxon>Burkholderiales</taxon>
        <taxon>Comamonadaceae</taxon>
        <taxon>Caenimonas</taxon>
    </lineage>
</organism>
<dbReference type="Gene3D" id="3.40.1260.10">
    <property type="entry name" value="DsrEFH-like"/>
    <property type="match status" value="1"/>
</dbReference>
<proteinExistence type="predicted"/>
<sequence>MKAFARFFALLAAAFLLAGPALAQDKVVYHIDNSEAQATKGLRNVRNHLDVAPDTKIIVVTHAEGIDFLMEGAKDAKNPNIDYASLVSALKARGVRFEVCEITLRNRNIAKDKFIMDADFTPSGVVRIGQLQVREHYAYIKP</sequence>
<dbReference type="PANTHER" id="PTHR37691:SF1">
    <property type="entry name" value="BLR3518 PROTEIN"/>
    <property type="match status" value="1"/>
</dbReference>
<dbReference type="AlphaFoldDB" id="A0A931H107"/>
<keyword evidence="3" id="KW-1185">Reference proteome</keyword>
<accession>A0A931H107</accession>
<protein>
    <submittedName>
        <fullName evidence="2">DsrE family protein</fullName>
    </submittedName>
</protein>
<dbReference type="EMBL" id="JADWYS010000001">
    <property type="protein sequence ID" value="MBG9386578.1"/>
    <property type="molecule type" value="Genomic_DNA"/>
</dbReference>
<gene>
    <name evidence="2" type="ORF">I5803_00955</name>
</gene>
<dbReference type="Pfam" id="PF02635">
    <property type="entry name" value="DsrE"/>
    <property type="match status" value="1"/>
</dbReference>
<reference evidence="2" key="1">
    <citation type="submission" date="2020-11" db="EMBL/GenBank/DDBJ databases">
        <title>Bacterial whole genome sequence for Caenimonas sp. DR4.4.</title>
        <authorList>
            <person name="Le V."/>
            <person name="Ko S.-R."/>
            <person name="Ahn C.-Y."/>
            <person name="Oh H.-M."/>
        </authorList>
    </citation>
    <scope>NUCLEOTIDE SEQUENCE</scope>
    <source>
        <strain evidence="2">DR4.4</strain>
    </source>
</reference>
<dbReference type="Proteomes" id="UP000651050">
    <property type="component" value="Unassembled WGS sequence"/>
</dbReference>
<dbReference type="InterPro" id="IPR027396">
    <property type="entry name" value="DsrEFH-like"/>
</dbReference>
<evidence type="ECO:0000256" key="1">
    <source>
        <dbReference type="SAM" id="SignalP"/>
    </source>
</evidence>
<dbReference type="RefSeq" id="WP_196984554.1">
    <property type="nucleotide sequence ID" value="NZ_JADWYS010000001.1"/>
</dbReference>
<dbReference type="SUPFAM" id="SSF75169">
    <property type="entry name" value="DsrEFH-like"/>
    <property type="match status" value="1"/>
</dbReference>
<keyword evidence="1" id="KW-0732">Signal</keyword>
<evidence type="ECO:0000313" key="2">
    <source>
        <dbReference type="EMBL" id="MBG9386578.1"/>
    </source>
</evidence>
<evidence type="ECO:0000313" key="3">
    <source>
        <dbReference type="Proteomes" id="UP000651050"/>
    </source>
</evidence>
<feature type="signal peptide" evidence="1">
    <location>
        <begin position="1"/>
        <end position="23"/>
    </location>
</feature>